<keyword evidence="4" id="KW-1185">Reference proteome</keyword>
<dbReference type="SUPFAM" id="SSF52799">
    <property type="entry name" value="(Phosphotyrosine protein) phosphatases II"/>
    <property type="match status" value="1"/>
</dbReference>
<feature type="signal peptide" evidence="1">
    <location>
        <begin position="1"/>
        <end position="25"/>
    </location>
</feature>
<protein>
    <recommendedName>
        <fullName evidence="2">DSP-PTPase phosphatase fused to NAD+ Kinase domain-containing protein</fullName>
    </recommendedName>
</protein>
<dbReference type="PATRIC" id="fig|659018.3.peg.864"/>
<gene>
    <name evidence="3" type="ORF">ABB34_04800</name>
</gene>
<evidence type="ECO:0000256" key="1">
    <source>
        <dbReference type="SAM" id="SignalP"/>
    </source>
</evidence>
<evidence type="ECO:0000313" key="4">
    <source>
        <dbReference type="Proteomes" id="UP000050940"/>
    </source>
</evidence>
<reference evidence="3 4" key="1">
    <citation type="submission" date="2015-05" db="EMBL/GenBank/DDBJ databases">
        <title>Genome sequencing and analysis of members of genus Stenotrophomonas.</title>
        <authorList>
            <person name="Patil P.P."/>
            <person name="Midha S."/>
            <person name="Patil P.B."/>
        </authorList>
    </citation>
    <scope>NUCLEOTIDE SEQUENCE [LARGE SCALE GENOMIC DNA]</scope>
    <source>
        <strain evidence="3 4">JCM 16244</strain>
    </source>
</reference>
<organism evidence="3 4">
    <name type="scientific">Stenotrophomonas daejeonensis</name>
    <dbReference type="NCBI Taxonomy" id="659018"/>
    <lineage>
        <taxon>Bacteria</taxon>
        <taxon>Pseudomonadati</taxon>
        <taxon>Pseudomonadota</taxon>
        <taxon>Gammaproteobacteria</taxon>
        <taxon>Lysobacterales</taxon>
        <taxon>Lysobacteraceae</taxon>
        <taxon>Stenotrophomonas</taxon>
    </lineage>
</organism>
<dbReference type="AlphaFoldDB" id="A0A0R0E0V2"/>
<accession>A0A0R0E0V2</accession>
<feature type="chain" id="PRO_5006396611" description="DSP-PTPase phosphatase fused to NAD+ Kinase domain-containing protein" evidence="1">
    <location>
        <begin position="26"/>
        <end position="167"/>
    </location>
</feature>
<proteinExistence type="predicted"/>
<dbReference type="Proteomes" id="UP000050940">
    <property type="component" value="Unassembled WGS sequence"/>
</dbReference>
<dbReference type="STRING" id="659018.ABB34_04800"/>
<dbReference type="EMBL" id="LDJP01000022">
    <property type="protein sequence ID" value="KRG87568.1"/>
    <property type="molecule type" value="Genomic_DNA"/>
</dbReference>
<evidence type="ECO:0000313" key="3">
    <source>
        <dbReference type="EMBL" id="KRG87568.1"/>
    </source>
</evidence>
<keyword evidence="1" id="KW-0732">Signal</keyword>
<comment type="caution">
    <text evidence="3">The sequence shown here is derived from an EMBL/GenBank/DDBJ whole genome shotgun (WGS) entry which is preliminary data.</text>
</comment>
<dbReference type="Gene3D" id="3.90.190.10">
    <property type="entry name" value="Protein tyrosine phosphatase superfamily"/>
    <property type="match status" value="1"/>
</dbReference>
<sequence length="167" mass="17438">MKGGSMKHIHRIALLALALAGGSHASELHQPRSHLLTGGQPSARQLHEAAATGVTTVIDLRAPQEDRGYDEQAAAEKLGLRYVRLPIDGAGDINEANARTLDRLLKQDAGTTLLHCASGNRVGALLALAHARVDGASAEESLELGRAAGLTSLEPAVRAVLEDPAKP</sequence>
<dbReference type="InterPro" id="IPR029021">
    <property type="entry name" value="Prot-tyrosine_phosphatase-like"/>
</dbReference>
<dbReference type="InterPro" id="IPR055214">
    <property type="entry name" value="PTP-NADK"/>
</dbReference>
<evidence type="ECO:0000259" key="2">
    <source>
        <dbReference type="Pfam" id="PF22741"/>
    </source>
</evidence>
<dbReference type="Pfam" id="PF22741">
    <property type="entry name" value="PTP-NADK"/>
    <property type="match status" value="1"/>
</dbReference>
<feature type="domain" description="DSP-PTPase phosphatase fused to NAD+ Kinase" evidence="2">
    <location>
        <begin position="27"/>
        <end position="133"/>
    </location>
</feature>
<name>A0A0R0E0V2_9GAMM</name>